<evidence type="ECO:0000256" key="1">
    <source>
        <dbReference type="SAM" id="MobiDB-lite"/>
    </source>
</evidence>
<gene>
    <name evidence="3" type="ORF">CAEBREN_15724</name>
</gene>
<name>G0NIL5_CAEBE</name>
<feature type="domain" description="DUF7038" evidence="2">
    <location>
        <begin position="69"/>
        <end position="148"/>
    </location>
</feature>
<proteinExistence type="predicted"/>
<reference evidence="4" key="1">
    <citation type="submission" date="2011-07" db="EMBL/GenBank/DDBJ databases">
        <authorList>
            <consortium name="Caenorhabditis brenneri Sequencing and Analysis Consortium"/>
            <person name="Wilson R.K."/>
        </authorList>
    </citation>
    <scope>NUCLEOTIDE SEQUENCE [LARGE SCALE GENOMIC DNA]</scope>
    <source>
        <strain evidence="4">PB2801</strain>
    </source>
</reference>
<evidence type="ECO:0000313" key="3">
    <source>
        <dbReference type="EMBL" id="EGT31928.1"/>
    </source>
</evidence>
<feature type="compositionally biased region" description="Polar residues" evidence="1">
    <location>
        <begin position="152"/>
        <end position="165"/>
    </location>
</feature>
<feature type="compositionally biased region" description="Polar residues" evidence="1">
    <location>
        <begin position="252"/>
        <end position="274"/>
    </location>
</feature>
<feature type="region of interest" description="Disordered" evidence="1">
    <location>
        <begin position="150"/>
        <end position="171"/>
    </location>
</feature>
<evidence type="ECO:0000313" key="4">
    <source>
        <dbReference type="Proteomes" id="UP000008068"/>
    </source>
</evidence>
<dbReference type="Pfam" id="PF23047">
    <property type="entry name" value="DUF7038"/>
    <property type="match status" value="1"/>
</dbReference>
<dbReference type="InterPro" id="IPR055466">
    <property type="entry name" value="DUF7038"/>
</dbReference>
<dbReference type="AlphaFoldDB" id="G0NIL5"/>
<sequence length="285" mass="32244">MSGHGVIVGLSNDQTQVKVFDFTQQSLRVFPNCNNYLGQFCKIGRNKLHNADACVIVKGVMEKFTVKEETVQIDTYVICAKSDTLSEGPLKEKYADKAWSPYFGFVRDPKGMLMDSFQKGRRHEVTVVYSPTEDTIFDVVDVKNFKTKSKKVSQPAQPRMTTRSQTKAKKAETRILAHNEQNLELIKQKAIDELLVKHGDYFESVEAFLTDEPVDLDTEHQRQAAWFNFKQRSARLRGPDLSTRSQRRLKSSEPSTRSATACTMESTDSGSTQDGAMADPQGWEK</sequence>
<dbReference type="EMBL" id="GL379891">
    <property type="protein sequence ID" value="EGT31928.1"/>
    <property type="molecule type" value="Genomic_DNA"/>
</dbReference>
<organism evidence="4">
    <name type="scientific">Caenorhabditis brenneri</name>
    <name type="common">Nematode worm</name>
    <dbReference type="NCBI Taxonomy" id="135651"/>
    <lineage>
        <taxon>Eukaryota</taxon>
        <taxon>Metazoa</taxon>
        <taxon>Ecdysozoa</taxon>
        <taxon>Nematoda</taxon>
        <taxon>Chromadorea</taxon>
        <taxon>Rhabditida</taxon>
        <taxon>Rhabditina</taxon>
        <taxon>Rhabditomorpha</taxon>
        <taxon>Rhabditoidea</taxon>
        <taxon>Rhabditidae</taxon>
        <taxon>Peloderinae</taxon>
        <taxon>Caenorhabditis</taxon>
    </lineage>
</organism>
<feature type="region of interest" description="Disordered" evidence="1">
    <location>
        <begin position="237"/>
        <end position="285"/>
    </location>
</feature>
<dbReference type="HOGENOM" id="CLU_977360_0_0_1"/>
<dbReference type="InParanoid" id="G0NIL5"/>
<protein>
    <recommendedName>
        <fullName evidence="2">DUF7038 domain-containing protein</fullName>
    </recommendedName>
</protein>
<dbReference type="Proteomes" id="UP000008068">
    <property type="component" value="Unassembled WGS sequence"/>
</dbReference>
<evidence type="ECO:0000259" key="2">
    <source>
        <dbReference type="Pfam" id="PF23047"/>
    </source>
</evidence>
<keyword evidence="4" id="KW-1185">Reference proteome</keyword>
<accession>G0NIL5</accession>